<protein>
    <recommendedName>
        <fullName evidence="6">DNA polymerase III subunit alpha</fullName>
    </recommendedName>
</protein>
<dbReference type="RefSeq" id="WP_118017098.1">
    <property type="nucleotide sequence ID" value="NZ_CAUHGS010000018.1"/>
</dbReference>
<dbReference type="EMBL" id="QRZM01000001">
    <property type="protein sequence ID" value="RGV78241.1"/>
    <property type="molecule type" value="Genomic_DNA"/>
</dbReference>
<accession>A0A412ZDD9</accession>
<feature type="compositionally biased region" description="Basic and acidic residues" evidence="2">
    <location>
        <begin position="391"/>
        <end position="407"/>
    </location>
</feature>
<keyword evidence="3" id="KW-1133">Transmembrane helix</keyword>
<feature type="region of interest" description="Disordered" evidence="2">
    <location>
        <begin position="386"/>
        <end position="407"/>
    </location>
</feature>
<proteinExistence type="predicted"/>
<evidence type="ECO:0000256" key="1">
    <source>
        <dbReference type="SAM" id="Coils"/>
    </source>
</evidence>
<feature type="coiled-coil region" evidence="1">
    <location>
        <begin position="221"/>
        <end position="252"/>
    </location>
</feature>
<feature type="transmembrane region" description="Helical" evidence="3">
    <location>
        <begin position="494"/>
        <end position="521"/>
    </location>
</feature>
<name>A0A412ZDD9_9FIRM</name>
<dbReference type="Proteomes" id="UP000284543">
    <property type="component" value="Unassembled WGS sequence"/>
</dbReference>
<keyword evidence="3" id="KW-0472">Membrane</keyword>
<dbReference type="Pfam" id="PF18960">
    <property type="entry name" value="DUF5702"/>
    <property type="match status" value="1"/>
</dbReference>
<reference evidence="4 5" key="1">
    <citation type="submission" date="2018-08" db="EMBL/GenBank/DDBJ databases">
        <title>A genome reference for cultivated species of the human gut microbiota.</title>
        <authorList>
            <person name="Zou Y."/>
            <person name="Xue W."/>
            <person name="Luo G."/>
        </authorList>
    </citation>
    <scope>NUCLEOTIDE SEQUENCE [LARGE SCALE GENOMIC DNA]</scope>
    <source>
        <strain evidence="4 5">AF14-18</strain>
    </source>
</reference>
<evidence type="ECO:0008006" key="6">
    <source>
        <dbReference type="Google" id="ProtNLM"/>
    </source>
</evidence>
<keyword evidence="3" id="KW-0812">Transmembrane</keyword>
<dbReference type="InterPro" id="IPR043756">
    <property type="entry name" value="DUF5702"/>
</dbReference>
<sequence>MCRKGEITVFLAMILFSVCALLCVIVESARTAGARCYLRMAVDSSADSLMAQYHRELWNKYRILGLEYDKAETLEKEFREFMRPYMEAENWYPMKAEQIRITDMTDLTQGDGRYFEQEILDYMKYGLLDADWDELDEAGASELLEAWKEGNSVNRVSELYAAHSREAVKVEKALEIINSTLLAQRERWEQGKGCLDQLDGGGFVSQANKLIRELERLPGQVNSYEKRADELYEKLADSRERFLEEASDLSEDVRAGLEEEISQYEAYAAQDGQRRREVEALTNLSRDRILWIRDVIDMAEAVMEYISSWEPEDEDDELDEDALWQPVRARWSQYGMLTLGVEFGVRDKEKEGFLEQVGNMAGREMLELVLPEGTVVSGTALRLSGTPSVQRKTDGGGWKETDQDGDSKSTGFLTGVRTLIQRLLIGEYDIRFFKGFKKEMQKGEFYELEYIIHGKEKDRDNLSGVAARLVAFREGLNLVHILSDAGKRQEARNLALTIVGGTGILPLVSVVAFFIMAVWALGEALLDVRYLLEGKRVPVFKTGSDWKLDLAGLLEMGRSGSLIDEEGGNGSGADYKGYLRILIFGAYDTDLVYRMMDVMQIVTAVKQPGFSLANCVCTVDAEALVSGKHVFFSNGLWKSRGREDGYAYDTRMAVAGSYLEDYKSP</sequence>
<gene>
    <name evidence="4" type="ORF">DWW02_00425</name>
</gene>
<evidence type="ECO:0000256" key="2">
    <source>
        <dbReference type="SAM" id="MobiDB-lite"/>
    </source>
</evidence>
<dbReference type="AlphaFoldDB" id="A0A412ZDD9"/>
<keyword evidence="1" id="KW-0175">Coiled coil</keyword>
<evidence type="ECO:0000313" key="5">
    <source>
        <dbReference type="Proteomes" id="UP000284543"/>
    </source>
</evidence>
<comment type="caution">
    <text evidence="4">The sequence shown here is derived from an EMBL/GenBank/DDBJ whole genome shotgun (WGS) entry which is preliminary data.</text>
</comment>
<evidence type="ECO:0000256" key="3">
    <source>
        <dbReference type="SAM" id="Phobius"/>
    </source>
</evidence>
<evidence type="ECO:0000313" key="4">
    <source>
        <dbReference type="EMBL" id="RGV78241.1"/>
    </source>
</evidence>
<organism evidence="4 5">
    <name type="scientific">Enterocloster bolteae</name>
    <dbReference type="NCBI Taxonomy" id="208479"/>
    <lineage>
        <taxon>Bacteria</taxon>
        <taxon>Bacillati</taxon>
        <taxon>Bacillota</taxon>
        <taxon>Clostridia</taxon>
        <taxon>Lachnospirales</taxon>
        <taxon>Lachnospiraceae</taxon>
        <taxon>Enterocloster</taxon>
    </lineage>
</organism>